<evidence type="ECO:0000256" key="8">
    <source>
        <dbReference type="ARBA" id="ARBA00023315"/>
    </source>
</evidence>
<dbReference type="GO" id="GO:0009103">
    <property type="term" value="P:lipopolysaccharide biosynthetic process"/>
    <property type="evidence" value="ECO:0007669"/>
    <property type="project" value="TreeGrafter"/>
</dbReference>
<comment type="caution">
    <text evidence="12">The sequence shown here is derived from an EMBL/GenBank/DDBJ whole genome shotgun (WGS) entry which is preliminary data.</text>
</comment>
<keyword evidence="7 10" id="KW-0472">Membrane</keyword>
<evidence type="ECO:0000313" key="13">
    <source>
        <dbReference type="Proteomes" id="UP000006607"/>
    </source>
</evidence>
<dbReference type="GO" id="GO:0005886">
    <property type="term" value="C:plasma membrane"/>
    <property type="evidence" value="ECO:0007669"/>
    <property type="project" value="UniProtKB-SubCell"/>
</dbReference>
<feature type="transmembrane region" description="Helical" evidence="10">
    <location>
        <begin position="12"/>
        <end position="33"/>
    </location>
</feature>
<evidence type="ECO:0000313" key="12">
    <source>
        <dbReference type="EMBL" id="EJR11829.1"/>
    </source>
</evidence>
<dbReference type="AlphaFoldDB" id="A0A9W5K215"/>
<comment type="subcellular location">
    <subcellularLocation>
        <location evidence="1">Cell membrane</location>
        <topology evidence="1">Multi-pass membrane protein</topology>
    </subcellularLocation>
</comment>
<dbReference type="CDD" id="cd01840">
    <property type="entry name" value="SGNH_hydrolase_yrhL_like"/>
    <property type="match status" value="1"/>
</dbReference>
<protein>
    <recommendedName>
        <fullName evidence="11">Acyltransferase 3 domain-containing protein</fullName>
    </recommendedName>
</protein>
<dbReference type="Pfam" id="PF01757">
    <property type="entry name" value="Acyl_transf_3"/>
    <property type="match status" value="1"/>
</dbReference>
<feature type="domain" description="Acyltransferase 3" evidence="11">
    <location>
        <begin position="14"/>
        <end position="345"/>
    </location>
</feature>
<feature type="transmembrane region" description="Helical" evidence="10">
    <location>
        <begin position="151"/>
        <end position="167"/>
    </location>
</feature>
<feature type="transmembrane region" description="Helical" evidence="10">
    <location>
        <begin position="334"/>
        <end position="352"/>
    </location>
</feature>
<keyword evidence="5 10" id="KW-0812">Transmembrane</keyword>
<dbReference type="InterPro" id="IPR050879">
    <property type="entry name" value="Acyltransferase_3"/>
</dbReference>
<gene>
    <name evidence="12" type="ORF">IIA_05936</name>
</gene>
<dbReference type="SUPFAM" id="SSF52266">
    <property type="entry name" value="SGNH hydrolase"/>
    <property type="match status" value="1"/>
</dbReference>
<evidence type="ECO:0000256" key="2">
    <source>
        <dbReference type="ARBA" id="ARBA00007400"/>
    </source>
</evidence>
<evidence type="ECO:0000256" key="7">
    <source>
        <dbReference type="ARBA" id="ARBA00023136"/>
    </source>
</evidence>
<feature type="transmembrane region" description="Helical" evidence="10">
    <location>
        <begin position="263"/>
        <end position="284"/>
    </location>
</feature>
<keyword evidence="4" id="KW-0808">Transferase</keyword>
<reference evidence="12" key="1">
    <citation type="submission" date="2012-04" db="EMBL/GenBank/DDBJ databases">
        <title>The Genome Sequence of Bacillus cereus VD014.</title>
        <authorList>
            <consortium name="The Broad Institute Genome Sequencing Platform"/>
            <consortium name="The Broad Institute Genome Sequencing Center for Infectious Disease"/>
            <person name="Feldgarden M."/>
            <person name="Van der Auwera G.A."/>
            <person name="Mahillon J."/>
            <person name="Duprez V."/>
            <person name="Timmery S."/>
            <person name="Mattelet C."/>
            <person name="Dierick K."/>
            <person name="Sun M."/>
            <person name="Yu Z."/>
            <person name="Zhu L."/>
            <person name="Hu X."/>
            <person name="Shank E.B."/>
            <person name="Swiecicka I."/>
            <person name="Hansen B.M."/>
            <person name="Andrup L."/>
            <person name="Young S.K."/>
            <person name="Zeng Q."/>
            <person name="Gargeya S."/>
            <person name="Fitzgerald M."/>
            <person name="Haas B."/>
            <person name="Abouelleil A."/>
            <person name="Alvarado L."/>
            <person name="Arachchi H.M."/>
            <person name="Berlin A."/>
            <person name="Chapman S.B."/>
            <person name="Goldberg J."/>
            <person name="Griggs A."/>
            <person name="Gujja S."/>
            <person name="Hansen M."/>
            <person name="Howarth C."/>
            <person name="Imamovic A."/>
            <person name="Larimer J."/>
            <person name="McCowen C."/>
            <person name="Montmayeur A."/>
            <person name="Murphy C."/>
            <person name="Neiman D."/>
            <person name="Pearson M."/>
            <person name="Priest M."/>
            <person name="Roberts A."/>
            <person name="Saif S."/>
            <person name="Shea T."/>
            <person name="Sisk P."/>
            <person name="Sykes S."/>
            <person name="Wortman J."/>
            <person name="Nusbaum C."/>
            <person name="Birren B."/>
        </authorList>
    </citation>
    <scope>NUCLEOTIDE SEQUENCE</scope>
    <source>
        <strain evidence="12">VD014</strain>
    </source>
</reference>
<feature type="transmembrane region" description="Helical" evidence="10">
    <location>
        <begin position="304"/>
        <end position="322"/>
    </location>
</feature>
<feature type="compositionally biased region" description="Basic and acidic residues" evidence="9">
    <location>
        <begin position="402"/>
        <end position="443"/>
    </location>
</feature>
<feature type="transmembrane region" description="Helical" evidence="10">
    <location>
        <begin position="207"/>
        <end position="225"/>
    </location>
</feature>
<sequence>MPEPLKKNSRYMVGLDSLRGLAILGVILYHINFNWIPGGFLGVTVFFVLSGYLITDILSIEWKRNKRIDLKNFWLRRARRLLPGMLVMLIIVLAWITIFHSSLLGKMRGDSLAALLYFSNWWYIYHKLSYFENFNQLSPLNHFWSLAVEEQFYVVWPFIISLAFYYIKKKSHIILFIVLGAVASALAMAVLYEPGVDPSRIYYGTDTRAFSLLIGAALALIWPSSRLANKIIPQARLILDVVGGIALIVILIMFWKTNQYDPFLYRGGMVFLSIATALLVANLAHPASRIAQFLRFKPLRWMGVRSYGIYLWHYPIITLTNSKVNAGEFSLTRAILQFLLIIVVAQISWKFIENPIRQGTLKNIHSKNWGIKNLALGGKIALVCALSISTIAILGLSTASKAKDNPRKDKKESVQTEQKENPEQTVTVREKTAEEPPQNKEQQEVNGQTKEQQTVTAVGDSIMIDIAPYVKNTFPNIKIDAKIGRQLSKAIPAVEQLKNEGSLGNYVIIGLGTNGAFTKEQLVSLIKMIGNERKIVLINTRVPRPWESLVNEKLKEVASEYQNVTLIDWYSASAGNKTYFEPDGVHLTRTGAEAYASLVTKQINQANK</sequence>
<organism evidence="12 13">
    <name type="scientific">Bacillus cereus (strain VD014)</name>
    <dbReference type="NCBI Taxonomy" id="1053223"/>
    <lineage>
        <taxon>Bacteria</taxon>
        <taxon>Bacillati</taxon>
        <taxon>Bacillota</taxon>
        <taxon>Bacilli</taxon>
        <taxon>Bacillales</taxon>
        <taxon>Bacillaceae</taxon>
        <taxon>Bacillus</taxon>
        <taxon>Bacillus cereus group</taxon>
    </lineage>
</organism>
<name>A0A9W5K215_BACC8</name>
<feature type="compositionally biased region" description="Polar residues" evidence="9">
    <location>
        <begin position="444"/>
        <end position="453"/>
    </location>
</feature>
<dbReference type="PANTHER" id="PTHR23028:SF53">
    <property type="entry name" value="ACYL_TRANSF_3 DOMAIN-CONTAINING PROTEIN"/>
    <property type="match status" value="1"/>
</dbReference>
<keyword evidence="6 10" id="KW-1133">Transmembrane helix</keyword>
<dbReference type="Gene3D" id="3.40.50.1110">
    <property type="entry name" value="SGNH hydrolase"/>
    <property type="match status" value="1"/>
</dbReference>
<evidence type="ECO:0000256" key="4">
    <source>
        <dbReference type="ARBA" id="ARBA00022679"/>
    </source>
</evidence>
<evidence type="ECO:0000256" key="9">
    <source>
        <dbReference type="SAM" id="MobiDB-lite"/>
    </source>
</evidence>
<comment type="similarity">
    <text evidence="2">Belongs to the acyltransferase 3 family.</text>
</comment>
<dbReference type="EMBL" id="AHER01000063">
    <property type="protein sequence ID" value="EJR11829.1"/>
    <property type="molecule type" value="Genomic_DNA"/>
</dbReference>
<evidence type="ECO:0000256" key="5">
    <source>
        <dbReference type="ARBA" id="ARBA00022692"/>
    </source>
</evidence>
<dbReference type="RefSeq" id="WP_001114924.1">
    <property type="nucleotide sequence ID" value="NZ_JH792027.1"/>
</dbReference>
<feature type="region of interest" description="Disordered" evidence="9">
    <location>
        <begin position="402"/>
        <end position="453"/>
    </location>
</feature>
<evidence type="ECO:0000256" key="6">
    <source>
        <dbReference type="ARBA" id="ARBA00022989"/>
    </source>
</evidence>
<keyword evidence="3" id="KW-1003">Cell membrane</keyword>
<evidence type="ECO:0000256" key="10">
    <source>
        <dbReference type="SAM" id="Phobius"/>
    </source>
</evidence>
<accession>A0A9W5K215</accession>
<feature type="transmembrane region" description="Helical" evidence="10">
    <location>
        <begin position="81"/>
        <end position="103"/>
    </location>
</feature>
<dbReference type="Proteomes" id="UP000006607">
    <property type="component" value="Unassembled WGS sequence"/>
</dbReference>
<proteinExistence type="inferred from homology"/>
<dbReference type="InterPro" id="IPR002656">
    <property type="entry name" value="Acyl_transf_3_dom"/>
</dbReference>
<feature type="transmembrane region" description="Helical" evidence="10">
    <location>
        <begin position="373"/>
        <end position="396"/>
    </location>
</feature>
<evidence type="ECO:0000256" key="1">
    <source>
        <dbReference type="ARBA" id="ARBA00004651"/>
    </source>
</evidence>
<evidence type="ECO:0000259" key="11">
    <source>
        <dbReference type="Pfam" id="PF01757"/>
    </source>
</evidence>
<dbReference type="GO" id="GO:0016747">
    <property type="term" value="F:acyltransferase activity, transferring groups other than amino-acyl groups"/>
    <property type="evidence" value="ECO:0007669"/>
    <property type="project" value="InterPro"/>
</dbReference>
<feature type="transmembrane region" description="Helical" evidence="10">
    <location>
        <begin position="39"/>
        <end position="60"/>
    </location>
</feature>
<keyword evidence="8" id="KW-0012">Acyltransferase</keyword>
<feature type="transmembrane region" description="Helical" evidence="10">
    <location>
        <begin position="174"/>
        <end position="192"/>
    </location>
</feature>
<feature type="transmembrane region" description="Helical" evidence="10">
    <location>
        <begin position="237"/>
        <end position="257"/>
    </location>
</feature>
<dbReference type="PANTHER" id="PTHR23028">
    <property type="entry name" value="ACETYLTRANSFERASE"/>
    <property type="match status" value="1"/>
</dbReference>
<dbReference type="InterPro" id="IPR036514">
    <property type="entry name" value="SGNH_hydro_sf"/>
</dbReference>
<evidence type="ECO:0000256" key="3">
    <source>
        <dbReference type="ARBA" id="ARBA00022475"/>
    </source>
</evidence>